<name>A0A423T0N3_PENVA</name>
<feature type="region of interest" description="Disordered" evidence="1">
    <location>
        <begin position="1"/>
        <end position="48"/>
    </location>
</feature>
<dbReference type="STRING" id="6689.A0A423T0N3"/>
<feature type="compositionally biased region" description="Basic residues" evidence="1">
    <location>
        <begin position="238"/>
        <end position="252"/>
    </location>
</feature>
<reference evidence="2 3" key="1">
    <citation type="submission" date="2018-04" db="EMBL/GenBank/DDBJ databases">
        <authorList>
            <person name="Zhang X."/>
            <person name="Yuan J."/>
            <person name="Li F."/>
            <person name="Xiang J."/>
        </authorList>
    </citation>
    <scope>NUCLEOTIDE SEQUENCE [LARGE SCALE GENOMIC DNA]</scope>
    <source>
        <tissue evidence="2">Muscle</tissue>
    </source>
</reference>
<proteinExistence type="predicted"/>
<evidence type="ECO:0000313" key="3">
    <source>
        <dbReference type="Proteomes" id="UP000283509"/>
    </source>
</evidence>
<keyword evidence="3" id="KW-1185">Reference proteome</keyword>
<feature type="region of interest" description="Disordered" evidence="1">
    <location>
        <begin position="177"/>
        <end position="319"/>
    </location>
</feature>
<dbReference type="AlphaFoldDB" id="A0A423T0N3"/>
<reference evidence="2 3" key="2">
    <citation type="submission" date="2019-01" db="EMBL/GenBank/DDBJ databases">
        <title>The decoding of complex shrimp genome reveals the adaptation for benthos swimmer, frequently molting mechanism and breeding impact on genome.</title>
        <authorList>
            <person name="Sun Y."/>
            <person name="Gao Y."/>
            <person name="Yu Y."/>
        </authorList>
    </citation>
    <scope>NUCLEOTIDE SEQUENCE [LARGE SCALE GENOMIC DNA]</scope>
    <source>
        <tissue evidence="2">Muscle</tissue>
    </source>
</reference>
<sequence>MRERNLLNQPPPAHRLTKTQTNAYQSCEHNNPPPTSAFSQHDPSPPTLATAHRLIPAAALLSSQSSPLITPSHQYPCGDSHKSLTSPLSNQNTFRYYPPLHPYSPLFPLPPARHLHTISRAHPLPSISNTNTLPFPSNSHTGGATFLTPFHPRAHHRSPLSTLSLLPFLRPTQSLLHTDPTLLHPPRPLRPSQDPSPSVSPKPTPATPSPPHTTPSLSLSPRPAHARPLPRLGIIPQSRRRIRHAAQSKLKRNNPSPSAPPNSITPPLTSPCLRASANLPPPSRSRSNTRPAPSRLTNPSLPPGLTPTERTGRAPSRIAGLTRTLTRARRAFPLLPPPPNLHLPSRSLPPYFPFLLQTSPNPRTRPITCSPPHRHYRPHQISSAKRPTPVVPQASPTLPSPNQPLPNLTHPYPPSALLTHLSPLPPPLLRLRQSSLATKPASVFPTNNFPPGSTHQNPSTTALPLPPPPSALVPHHPPPPHPQSPSSLAHSGINVPHPRSSVAVEASSAILHIHFAGR</sequence>
<comment type="caution">
    <text evidence="2">The sequence shown here is derived from an EMBL/GenBank/DDBJ whole genome shotgun (WGS) entry which is preliminary data.</text>
</comment>
<feature type="region of interest" description="Disordered" evidence="1">
    <location>
        <begin position="370"/>
        <end position="405"/>
    </location>
</feature>
<feature type="compositionally biased region" description="Pro residues" evidence="1">
    <location>
        <begin position="198"/>
        <end position="213"/>
    </location>
</feature>
<evidence type="ECO:0000313" key="2">
    <source>
        <dbReference type="EMBL" id="ROT69933.1"/>
    </source>
</evidence>
<feature type="compositionally biased region" description="Polar residues" evidence="1">
    <location>
        <begin position="18"/>
        <end position="29"/>
    </location>
</feature>
<dbReference type="Proteomes" id="UP000283509">
    <property type="component" value="Unassembled WGS sequence"/>
</dbReference>
<feature type="compositionally biased region" description="Polar residues" evidence="1">
    <location>
        <begin position="444"/>
        <end position="457"/>
    </location>
</feature>
<evidence type="ECO:0000256" key="1">
    <source>
        <dbReference type="SAM" id="MobiDB-lite"/>
    </source>
</evidence>
<feature type="compositionally biased region" description="Polar residues" evidence="1">
    <location>
        <begin position="130"/>
        <end position="142"/>
    </location>
</feature>
<protein>
    <submittedName>
        <fullName evidence="2">Uncharacterized protein</fullName>
    </submittedName>
</protein>
<dbReference type="EMBL" id="QCYY01002498">
    <property type="protein sequence ID" value="ROT69933.1"/>
    <property type="molecule type" value="Genomic_DNA"/>
</dbReference>
<feature type="region of interest" description="Disordered" evidence="1">
    <location>
        <begin position="441"/>
        <end position="497"/>
    </location>
</feature>
<feature type="compositionally biased region" description="Low complexity" evidence="1">
    <location>
        <begin position="214"/>
        <end position="232"/>
    </location>
</feature>
<organism evidence="2 3">
    <name type="scientific">Penaeus vannamei</name>
    <name type="common">Whiteleg shrimp</name>
    <name type="synonym">Litopenaeus vannamei</name>
    <dbReference type="NCBI Taxonomy" id="6689"/>
    <lineage>
        <taxon>Eukaryota</taxon>
        <taxon>Metazoa</taxon>
        <taxon>Ecdysozoa</taxon>
        <taxon>Arthropoda</taxon>
        <taxon>Crustacea</taxon>
        <taxon>Multicrustacea</taxon>
        <taxon>Malacostraca</taxon>
        <taxon>Eumalacostraca</taxon>
        <taxon>Eucarida</taxon>
        <taxon>Decapoda</taxon>
        <taxon>Dendrobranchiata</taxon>
        <taxon>Penaeoidea</taxon>
        <taxon>Penaeidae</taxon>
        <taxon>Penaeus</taxon>
    </lineage>
</organism>
<feature type="compositionally biased region" description="Low complexity" evidence="1">
    <location>
        <begin position="274"/>
        <end position="295"/>
    </location>
</feature>
<feature type="compositionally biased region" description="Pro residues" evidence="1">
    <location>
        <begin position="464"/>
        <end position="483"/>
    </location>
</feature>
<accession>A0A423T0N3</accession>
<feature type="region of interest" description="Disordered" evidence="1">
    <location>
        <begin position="130"/>
        <end position="150"/>
    </location>
</feature>
<gene>
    <name evidence="2" type="ORF">C7M84_011841</name>
</gene>